<reference evidence="1 2" key="1">
    <citation type="submission" date="2019-02" db="EMBL/GenBank/DDBJ databases">
        <title>Genome sequencing of the rare red list fungi Antrodiella citrinella (Flaviporus citrinellus).</title>
        <authorList>
            <person name="Buettner E."/>
            <person name="Kellner H."/>
        </authorList>
    </citation>
    <scope>NUCLEOTIDE SEQUENCE [LARGE SCALE GENOMIC DNA]</scope>
    <source>
        <strain evidence="1 2">DSM 108506</strain>
    </source>
</reference>
<accession>A0A4S4M6R0</accession>
<proteinExistence type="predicted"/>
<keyword evidence="2" id="KW-1185">Reference proteome</keyword>
<gene>
    <name evidence="1" type="ORF">EUX98_g8625</name>
</gene>
<comment type="caution">
    <text evidence="1">The sequence shown here is derived from an EMBL/GenBank/DDBJ whole genome shotgun (WGS) entry which is preliminary data.</text>
</comment>
<protein>
    <submittedName>
        <fullName evidence="1">Uncharacterized protein</fullName>
    </submittedName>
</protein>
<name>A0A4S4M6R0_9APHY</name>
<organism evidence="1 2">
    <name type="scientific">Antrodiella citrinella</name>
    <dbReference type="NCBI Taxonomy" id="2447956"/>
    <lineage>
        <taxon>Eukaryota</taxon>
        <taxon>Fungi</taxon>
        <taxon>Dikarya</taxon>
        <taxon>Basidiomycota</taxon>
        <taxon>Agaricomycotina</taxon>
        <taxon>Agaricomycetes</taxon>
        <taxon>Polyporales</taxon>
        <taxon>Steccherinaceae</taxon>
        <taxon>Antrodiella</taxon>
    </lineage>
</organism>
<evidence type="ECO:0000313" key="1">
    <source>
        <dbReference type="EMBL" id="THH20208.1"/>
    </source>
</evidence>
<sequence>MQEVRALIQDQLKEQIVRDMREFLDGRIKEEIITEVHQQVQVQLPEHIPVTLEKQIVGSRSQIIEVRHALMNSEARRTNSNLRTDDLNDSLAIVLKPDGTRSDVYPANLTALFAYTPALLRTLLKDHGLVEHQLREKNLNKFMAHIGITFQIVPVSATDENNDS</sequence>
<evidence type="ECO:0000313" key="2">
    <source>
        <dbReference type="Proteomes" id="UP000308730"/>
    </source>
</evidence>
<dbReference type="OrthoDB" id="3181072at2759"/>
<dbReference type="AlphaFoldDB" id="A0A4S4M6R0"/>
<dbReference type="EMBL" id="SGPM01000502">
    <property type="protein sequence ID" value="THH20208.1"/>
    <property type="molecule type" value="Genomic_DNA"/>
</dbReference>
<dbReference type="Proteomes" id="UP000308730">
    <property type="component" value="Unassembled WGS sequence"/>
</dbReference>